<dbReference type="AlphaFoldDB" id="A0A7J7NZ74"/>
<protein>
    <submittedName>
        <fullName evidence="1">Uncharacterized protein</fullName>
    </submittedName>
</protein>
<comment type="caution">
    <text evidence="1">The sequence shown here is derived from an EMBL/GenBank/DDBJ whole genome shotgun (WGS) entry which is preliminary data.</text>
</comment>
<dbReference type="PANTHER" id="PTHR38926:SF5">
    <property type="entry name" value="F-BOX AND LEUCINE-RICH REPEAT PROTEIN 6"/>
    <property type="match status" value="1"/>
</dbReference>
<organism evidence="1 2">
    <name type="scientific">Kingdonia uniflora</name>
    <dbReference type="NCBI Taxonomy" id="39325"/>
    <lineage>
        <taxon>Eukaryota</taxon>
        <taxon>Viridiplantae</taxon>
        <taxon>Streptophyta</taxon>
        <taxon>Embryophyta</taxon>
        <taxon>Tracheophyta</taxon>
        <taxon>Spermatophyta</taxon>
        <taxon>Magnoliopsida</taxon>
        <taxon>Ranunculales</taxon>
        <taxon>Circaeasteraceae</taxon>
        <taxon>Kingdonia</taxon>
    </lineage>
</organism>
<evidence type="ECO:0000313" key="2">
    <source>
        <dbReference type="Proteomes" id="UP000541444"/>
    </source>
</evidence>
<keyword evidence="2" id="KW-1185">Reference proteome</keyword>
<name>A0A7J7NZ74_9MAGN</name>
<accession>A0A7J7NZ74</accession>
<evidence type="ECO:0000313" key="1">
    <source>
        <dbReference type="EMBL" id="KAF6172491.1"/>
    </source>
</evidence>
<dbReference type="OrthoDB" id="1929062at2759"/>
<dbReference type="Gene3D" id="3.80.10.10">
    <property type="entry name" value="Ribonuclease Inhibitor"/>
    <property type="match status" value="1"/>
</dbReference>
<sequence>MCRSCASRGTKLLNPQCWKVLTFQQLRFHVNDRGTLTKVIRFYVDHSRGCATTVVLPSNCTSKGLKYVAKGCPGLEYLCLLVDIRNKIKFNLAELVPSWQHLECLALQHTPLYLGEILTQISLRCKDFSSLMLRGCIDDEEVLAIAIITPKIKVLNIKGSTLLGKNFKLILQSCKELEYLDATKCIGFDEDDEEILKLASHIKTSKFKGSMLYHCDNEWIGINDMDCPSDFGSD</sequence>
<reference evidence="1 2" key="1">
    <citation type="journal article" date="2020" name="IScience">
        <title>Genome Sequencing of the Endangered Kingdonia uniflora (Circaeasteraceae, Ranunculales) Reveals Potential Mechanisms of Evolutionary Specialization.</title>
        <authorList>
            <person name="Sun Y."/>
            <person name="Deng T."/>
            <person name="Zhang A."/>
            <person name="Moore M.J."/>
            <person name="Landis J.B."/>
            <person name="Lin N."/>
            <person name="Zhang H."/>
            <person name="Zhang X."/>
            <person name="Huang J."/>
            <person name="Zhang X."/>
            <person name="Sun H."/>
            <person name="Wang H."/>
        </authorList>
    </citation>
    <scope>NUCLEOTIDE SEQUENCE [LARGE SCALE GENOMIC DNA]</scope>
    <source>
        <strain evidence="1">TB1705</strain>
        <tissue evidence="1">Leaf</tissue>
    </source>
</reference>
<dbReference type="Proteomes" id="UP000541444">
    <property type="component" value="Unassembled WGS sequence"/>
</dbReference>
<dbReference type="PANTHER" id="PTHR38926">
    <property type="entry name" value="F-BOX DOMAIN CONTAINING PROTEIN, EXPRESSED"/>
    <property type="match status" value="1"/>
</dbReference>
<proteinExistence type="predicted"/>
<dbReference type="InterPro" id="IPR032675">
    <property type="entry name" value="LRR_dom_sf"/>
</dbReference>
<dbReference type="EMBL" id="JACGCM010000427">
    <property type="protein sequence ID" value="KAF6172491.1"/>
    <property type="molecule type" value="Genomic_DNA"/>
</dbReference>
<dbReference type="SUPFAM" id="SSF52047">
    <property type="entry name" value="RNI-like"/>
    <property type="match status" value="1"/>
</dbReference>
<gene>
    <name evidence="1" type="ORF">GIB67_007004</name>
</gene>